<dbReference type="RefSeq" id="WP_171625379.1">
    <property type="nucleotide sequence ID" value="NZ_JABBPG010000002.1"/>
</dbReference>
<protein>
    <submittedName>
        <fullName evidence="1">DUF1365 domain-containing protein</fullName>
    </submittedName>
</protein>
<dbReference type="PANTHER" id="PTHR33973">
    <property type="entry name" value="OS07G0153300 PROTEIN"/>
    <property type="match status" value="1"/>
</dbReference>
<gene>
    <name evidence="1" type="ORF">HG263_07145</name>
</gene>
<name>A0A849VF07_9GAMM</name>
<proteinExistence type="predicted"/>
<organism evidence="1 2">
    <name type="scientific">Pseudoalteromonas caenipelagi</name>
    <dbReference type="NCBI Taxonomy" id="2726988"/>
    <lineage>
        <taxon>Bacteria</taxon>
        <taxon>Pseudomonadati</taxon>
        <taxon>Pseudomonadota</taxon>
        <taxon>Gammaproteobacteria</taxon>
        <taxon>Alteromonadales</taxon>
        <taxon>Pseudoalteromonadaceae</taxon>
        <taxon>Pseudoalteromonas</taxon>
    </lineage>
</organism>
<dbReference type="Proteomes" id="UP000586305">
    <property type="component" value="Unassembled WGS sequence"/>
</dbReference>
<dbReference type="InterPro" id="IPR010775">
    <property type="entry name" value="DUF1365"/>
</dbReference>
<keyword evidence="2" id="KW-1185">Reference proteome</keyword>
<sequence length="244" mass="28513">MSAPLNSALYLGDVKHKRFTPTLHQFHYPLYMMWLDLDETAQLNHVHPLLGTSGIKLLKFNEKDYLTNYTGNLKERAIAAGQALGIDSVPNNVFLLCQMRCFGIYFSPVNFYFFTNEQGQYTHMLAEVSNTPWNERHCYLVKLNEKVNFKKTFHVSPFMDLDMHYHWQVTISNRSVLIHIANKRGETLLFEAKLRLKRQALMRSNVSSLLKRFPAMTVSIFRSIYWQALKLFFKKVPFLGHSGR</sequence>
<dbReference type="PANTHER" id="PTHR33973:SF4">
    <property type="entry name" value="OS07G0153300 PROTEIN"/>
    <property type="match status" value="1"/>
</dbReference>
<accession>A0A849VF07</accession>
<dbReference type="AlphaFoldDB" id="A0A849VF07"/>
<reference evidence="1 2" key="1">
    <citation type="submission" date="2020-04" db="EMBL/GenBank/DDBJ databases">
        <title>Pseudoalteromonas caenipelagi sp. nov., isolated from a tidal flat.</title>
        <authorList>
            <person name="Park S."/>
            <person name="Yoon J.-H."/>
        </authorList>
    </citation>
    <scope>NUCLEOTIDE SEQUENCE [LARGE SCALE GENOMIC DNA]</scope>
    <source>
        <strain evidence="1 2">JBTF-M23</strain>
    </source>
</reference>
<evidence type="ECO:0000313" key="2">
    <source>
        <dbReference type="Proteomes" id="UP000586305"/>
    </source>
</evidence>
<dbReference type="EMBL" id="JABBPG010000002">
    <property type="protein sequence ID" value="NOU50317.1"/>
    <property type="molecule type" value="Genomic_DNA"/>
</dbReference>
<evidence type="ECO:0000313" key="1">
    <source>
        <dbReference type="EMBL" id="NOU50317.1"/>
    </source>
</evidence>
<comment type="caution">
    <text evidence="1">The sequence shown here is derived from an EMBL/GenBank/DDBJ whole genome shotgun (WGS) entry which is preliminary data.</text>
</comment>
<dbReference type="Pfam" id="PF07103">
    <property type="entry name" value="DUF1365"/>
    <property type="match status" value="1"/>
</dbReference>